<keyword evidence="1" id="KW-0732">Signal</keyword>
<keyword evidence="3" id="KW-1185">Reference proteome</keyword>
<dbReference type="RefSeq" id="WP_214171739.1">
    <property type="nucleotide sequence ID" value="NZ_JAHCVJ010000004.1"/>
</dbReference>
<comment type="caution">
    <text evidence="2">The sequence shown here is derived from an EMBL/GenBank/DDBJ whole genome shotgun (WGS) entry which is preliminary data.</text>
</comment>
<evidence type="ECO:0000313" key="3">
    <source>
        <dbReference type="Proteomes" id="UP000811899"/>
    </source>
</evidence>
<feature type="chain" id="PRO_5043318911" evidence="1">
    <location>
        <begin position="20"/>
        <end position="164"/>
    </location>
</feature>
<dbReference type="EMBL" id="JAHCVJ010000004">
    <property type="protein sequence ID" value="MBT0664967.1"/>
    <property type="molecule type" value="Genomic_DNA"/>
</dbReference>
<dbReference type="InterPro" id="IPR019225">
    <property type="entry name" value="DUF2155"/>
</dbReference>
<evidence type="ECO:0000256" key="1">
    <source>
        <dbReference type="SAM" id="SignalP"/>
    </source>
</evidence>
<name>A0AAW4L451_9BACT</name>
<accession>A0AAW4L451</accession>
<organism evidence="2 3">
    <name type="scientific">Geoanaerobacter pelophilus</name>
    <dbReference type="NCBI Taxonomy" id="60036"/>
    <lineage>
        <taxon>Bacteria</taxon>
        <taxon>Pseudomonadati</taxon>
        <taxon>Thermodesulfobacteriota</taxon>
        <taxon>Desulfuromonadia</taxon>
        <taxon>Geobacterales</taxon>
        <taxon>Geobacteraceae</taxon>
        <taxon>Geoanaerobacter</taxon>
    </lineage>
</organism>
<feature type="signal peptide" evidence="1">
    <location>
        <begin position="1"/>
        <end position="19"/>
    </location>
</feature>
<proteinExistence type="predicted"/>
<dbReference type="Pfam" id="PF09923">
    <property type="entry name" value="DUF2155"/>
    <property type="match status" value="1"/>
</dbReference>
<dbReference type="PROSITE" id="PS51257">
    <property type="entry name" value="PROKAR_LIPOPROTEIN"/>
    <property type="match status" value="1"/>
</dbReference>
<dbReference type="AlphaFoldDB" id="A0AAW4L451"/>
<reference evidence="2 3" key="1">
    <citation type="submission" date="2021-05" db="EMBL/GenBank/DDBJ databases">
        <title>The draft genome of Geobacter pelophilus DSM 12255.</title>
        <authorList>
            <person name="Xu Z."/>
            <person name="Masuda Y."/>
            <person name="Itoh H."/>
            <person name="Senoo K."/>
        </authorList>
    </citation>
    <scope>NUCLEOTIDE SEQUENCE [LARGE SCALE GENOMIC DNA]</scope>
    <source>
        <strain evidence="2 3">DSM 12255</strain>
    </source>
</reference>
<protein>
    <submittedName>
        <fullName evidence="2">DUF2155 domain-containing protein</fullName>
    </submittedName>
</protein>
<dbReference type="Proteomes" id="UP000811899">
    <property type="component" value="Unassembled WGS sequence"/>
</dbReference>
<evidence type="ECO:0000313" key="2">
    <source>
        <dbReference type="EMBL" id="MBT0664967.1"/>
    </source>
</evidence>
<gene>
    <name evidence="2" type="ORF">KI809_11730</name>
</gene>
<sequence>MLRSSARLLLCAFIGGVVALTGCSKQEDKKTAAPSEPSGQVISRKETTVAVPDMVKGKWKAVKIGITNKKTNKELDYQIDIGSTFTIPNSNLSITVESFLPHFTMEGTTLTSQTNEPKNPAAQVRIMEGGKEIFKGWLFALYPTTHAFQHPVYGFSLVDFVPVN</sequence>